<gene>
    <name evidence="2" type="ORF">GWI33_019916</name>
</gene>
<name>A0A834HTG8_RHYFE</name>
<evidence type="ECO:0000256" key="1">
    <source>
        <dbReference type="ARBA" id="ARBA00023002"/>
    </source>
</evidence>
<dbReference type="Gene3D" id="3.40.50.720">
    <property type="entry name" value="NAD(P)-binding Rossmann-like Domain"/>
    <property type="match status" value="1"/>
</dbReference>
<dbReference type="InterPro" id="IPR002347">
    <property type="entry name" value="SDR_fam"/>
</dbReference>
<keyword evidence="1" id="KW-0560">Oxidoreductase</keyword>
<dbReference type="EMBL" id="JAACXV010014495">
    <property type="protein sequence ID" value="KAF7266812.1"/>
    <property type="molecule type" value="Genomic_DNA"/>
</dbReference>
<dbReference type="InterPro" id="IPR036291">
    <property type="entry name" value="NAD(P)-bd_dom_sf"/>
</dbReference>
<protein>
    <submittedName>
        <fullName evidence="2">Uncharacterized protein</fullName>
    </submittedName>
</protein>
<dbReference type="PRINTS" id="PR00081">
    <property type="entry name" value="GDHRDH"/>
</dbReference>
<dbReference type="AlphaFoldDB" id="A0A834HTG8"/>
<organism evidence="2 3">
    <name type="scientific">Rhynchophorus ferrugineus</name>
    <name type="common">Red palm weevil</name>
    <name type="synonym">Curculio ferrugineus</name>
    <dbReference type="NCBI Taxonomy" id="354439"/>
    <lineage>
        <taxon>Eukaryota</taxon>
        <taxon>Metazoa</taxon>
        <taxon>Ecdysozoa</taxon>
        <taxon>Arthropoda</taxon>
        <taxon>Hexapoda</taxon>
        <taxon>Insecta</taxon>
        <taxon>Pterygota</taxon>
        <taxon>Neoptera</taxon>
        <taxon>Endopterygota</taxon>
        <taxon>Coleoptera</taxon>
        <taxon>Polyphaga</taxon>
        <taxon>Cucujiformia</taxon>
        <taxon>Curculionidae</taxon>
        <taxon>Dryophthorinae</taxon>
        <taxon>Rhynchophorus</taxon>
    </lineage>
</organism>
<dbReference type="PANTHER" id="PTHR43157">
    <property type="entry name" value="PHOSPHATIDYLINOSITOL-GLYCAN BIOSYNTHESIS CLASS F PROTEIN-RELATED"/>
    <property type="match status" value="1"/>
</dbReference>
<dbReference type="OrthoDB" id="191139at2759"/>
<dbReference type="SUPFAM" id="SSF51735">
    <property type="entry name" value="NAD(P)-binding Rossmann-fold domains"/>
    <property type="match status" value="1"/>
</dbReference>
<dbReference type="PANTHER" id="PTHR43157:SF31">
    <property type="entry name" value="PHOSPHATIDYLINOSITOL-GLYCAN BIOSYNTHESIS CLASS F PROTEIN"/>
    <property type="match status" value="1"/>
</dbReference>
<sequence length="353" mass="39435">MIVAIGCLVIICATTVAIIRSKKPFKLIVAEAKYEIMYNIIGSKYMMNDIIMRKKNKTDLPSNLEKTAIITGGTRGIGSEVIRLLLTCDINVIIGCRNVQQGEALLKNIRDMGITTGNITVYQLNISVIESVKKFANQVKEDYQKIDYLINNAGIMFGPYVESLDGYESQFSTNYLGHFLLTHLLLPELKRAGSEKSYSRVVNVSSCAHVLGRINFDDINCRNRYIASEAYAQSKLAQVMFSVYLNDLLKKENECVQIHSVHPGIVNTELFNGTSLKKLAPWVPNLFFKTPEQGAMPILYACLSPDLEGKGGTYIDNCQVISPSNSALDKDVQEKLFSFTKDLLNIEKYSTLL</sequence>
<dbReference type="Pfam" id="PF00106">
    <property type="entry name" value="adh_short"/>
    <property type="match status" value="1"/>
</dbReference>
<dbReference type="Proteomes" id="UP000625711">
    <property type="component" value="Unassembled WGS sequence"/>
</dbReference>
<dbReference type="GO" id="GO:0016491">
    <property type="term" value="F:oxidoreductase activity"/>
    <property type="evidence" value="ECO:0007669"/>
    <property type="project" value="UniProtKB-KW"/>
</dbReference>
<evidence type="ECO:0000313" key="3">
    <source>
        <dbReference type="Proteomes" id="UP000625711"/>
    </source>
</evidence>
<accession>A0A834HTG8</accession>
<evidence type="ECO:0000313" key="2">
    <source>
        <dbReference type="EMBL" id="KAF7266812.1"/>
    </source>
</evidence>
<keyword evidence="3" id="KW-1185">Reference proteome</keyword>
<proteinExistence type="predicted"/>
<reference evidence="2" key="1">
    <citation type="submission" date="2020-08" db="EMBL/GenBank/DDBJ databases">
        <title>Genome sequencing and assembly of the red palm weevil Rhynchophorus ferrugineus.</title>
        <authorList>
            <person name="Dias G.B."/>
            <person name="Bergman C.M."/>
            <person name="Manee M."/>
        </authorList>
    </citation>
    <scope>NUCLEOTIDE SEQUENCE</scope>
    <source>
        <strain evidence="2">AA-2017</strain>
        <tissue evidence="2">Whole larva</tissue>
    </source>
</reference>
<comment type="caution">
    <text evidence="2">The sequence shown here is derived from an EMBL/GenBank/DDBJ whole genome shotgun (WGS) entry which is preliminary data.</text>
</comment>